<dbReference type="PANTHER" id="PTHR37806:SF1">
    <property type="entry name" value="PEPTIDASE C39-LIKE DOMAIN-CONTAINING PROTEIN"/>
    <property type="match status" value="1"/>
</dbReference>
<dbReference type="Pfam" id="PF08239">
    <property type="entry name" value="SH3_3"/>
    <property type="match status" value="1"/>
</dbReference>
<feature type="domain" description="SH3b" evidence="2">
    <location>
        <begin position="83"/>
        <end position="128"/>
    </location>
</feature>
<dbReference type="PANTHER" id="PTHR37806">
    <property type="entry name" value="LMO0724 PROTEIN"/>
    <property type="match status" value="1"/>
</dbReference>
<keyword evidence="1" id="KW-0732">Signal</keyword>
<organism evidence="4 5">
    <name type="scientific">Pullulanibacillus pueri</name>
    <dbReference type="NCBI Taxonomy" id="1437324"/>
    <lineage>
        <taxon>Bacteria</taxon>
        <taxon>Bacillati</taxon>
        <taxon>Bacillota</taxon>
        <taxon>Bacilli</taxon>
        <taxon>Bacillales</taxon>
        <taxon>Sporolactobacillaceae</taxon>
        <taxon>Pullulanibacillus</taxon>
    </lineage>
</organism>
<dbReference type="AlphaFoldDB" id="A0A8J3EMD0"/>
<evidence type="ECO:0000313" key="5">
    <source>
        <dbReference type="Proteomes" id="UP000656813"/>
    </source>
</evidence>
<dbReference type="PROSITE" id="PS51257">
    <property type="entry name" value="PROKAR_LIPOPROTEIN"/>
    <property type="match status" value="1"/>
</dbReference>
<accession>A0A8J3EMD0</accession>
<reference evidence="4" key="1">
    <citation type="journal article" date="2014" name="Int. J. Syst. Evol. Microbiol.">
        <title>Complete genome sequence of Corynebacterium casei LMG S-19264T (=DSM 44701T), isolated from a smear-ripened cheese.</title>
        <authorList>
            <consortium name="US DOE Joint Genome Institute (JGI-PGF)"/>
            <person name="Walter F."/>
            <person name="Albersmeier A."/>
            <person name="Kalinowski J."/>
            <person name="Ruckert C."/>
        </authorList>
    </citation>
    <scope>NUCLEOTIDE SEQUENCE</scope>
    <source>
        <strain evidence="4">CGMCC 1.12777</strain>
    </source>
</reference>
<evidence type="ECO:0000259" key="3">
    <source>
        <dbReference type="Pfam" id="PF13529"/>
    </source>
</evidence>
<reference evidence="4" key="2">
    <citation type="submission" date="2020-09" db="EMBL/GenBank/DDBJ databases">
        <authorList>
            <person name="Sun Q."/>
            <person name="Zhou Y."/>
        </authorList>
    </citation>
    <scope>NUCLEOTIDE SEQUENCE</scope>
    <source>
        <strain evidence="4">CGMCC 1.12777</strain>
    </source>
</reference>
<name>A0A8J3EMD0_9BACL</name>
<evidence type="ECO:0000256" key="1">
    <source>
        <dbReference type="SAM" id="SignalP"/>
    </source>
</evidence>
<dbReference type="RefSeq" id="WP_229745597.1">
    <property type="nucleotide sequence ID" value="NZ_BMFV01000021.1"/>
</dbReference>
<dbReference type="EMBL" id="BMFV01000021">
    <property type="protein sequence ID" value="GGH84386.1"/>
    <property type="molecule type" value="Genomic_DNA"/>
</dbReference>
<comment type="caution">
    <text evidence="4">The sequence shown here is derived from an EMBL/GenBank/DDBJ whole genome shotgun (WGS) entry which is preliminary data.</text>
</comment>
<proteinExistence type="predicted"/>
<feature type="signal peptide" evidence="1">
    <location>
        <begin position="1"/>
        <end position="21"/>
    </location>
</feature>
<keyword evidence="5" id="KW-1185">Reference proteome</keyword>
<dbReference type="Proteomes" id="UP000656813">
    <property type="component" value="Unassembled WGS sequence"/>
</dbReference>
<evidence type="ECO:0000313" key="4">
    <source>
        <dbReference type="EMBL" id="GGH84386.1"/>
    </source>
</evidence>
<gene>
    <name evidence="4" type="ORF">GCM10007096_27340</name>
</gene>
<dbReference type="CDD" id="cd02549">
    <property type="entry name" value="Peptidase_C39A"/>
    <property type="match status" value="1"/>
</dbReference>
<dbReference type="InterPro" id="IPR039563">
    <property type="entry name" value="Peptidase_C39_single_dom"/>
</dbReference>
<dbReference type="Pfam" id="PF13529">
    <property type="entry name" value="Peptidase_C39_2"/>
    <property type="match status" value="1"/>
</dbReference>
<protein>
    <recommendedName>
        <fullName evidence="6">SH3 domain-containing protein</fullName>
    </recommendedName>
</protein>
<feature type="domain" description="Peptidase C39-like" evidence="3">
    <location>
        <begin position="138"/>
        <end position="297"/>
    </location>
</feature>
<evidence type="ECO:0000259" key="2">
    <source>
        <dbReference type="Pfam" id="PF08239"/>
    </source>
</evidence>
<evidence type="ECO:0008006" key="6">
    <source>
        <dbReference type="Google" id="ProtNLM"/>
    </source>
</evidence>
<sequence>MKTWGLFTLVLLSLLFVVSCEKDQTQSTTQQNGVKEKTTGQALKEVEVNGNVETEALEKKRIKTTTLNKVMVTTAATKVTGHPGSEEQVIETLKKGEVVIVFEKADIDADSWYHIHDKNKKTGWIKADEAEVPTSKILDVTLINQLPELPNGCEVTSLTMLLQSAGIDVDKMTVADKMKTVPFEENGLKGDPNEGFVGNMYHGPPGYSVYHGPVADLAKQYLGNRVMDMTGSDWKKVEEQIIKGKPVWVIVNVQFKKLADSYWEDWKTKNGTMKVTMQEHSVLVTGFDEKNVYFNDPLAGIKNRKANKEDFKEAWEQQGKQAISYQ</sequence>
<feature type="chain" id="PRO_5039149672" description="SH3 domain-containing protein" evidence="1">
    <location>
        <begin position="22"/>
        <end position="326"/>
    </location>
</feature>
<dbReference type="Gene3D" id="3.90.70.10">
    <property type="entry name" value="Cysteine proteinases"/>
    <property type="match status" value="1"/>
</dbReference>
<dbReference type="InterPro" id="IPR003646">
    <property type="entry name" value="SH3-like_bac-type"/>
</dbReference>
<dbReference type="Gene3D" id="2.30.30.40">
    <property type="entry name" value="SH3 Domains"/>
    <property type="match status" value="1"/>
</dbReference>
<dbReference type="InterPro" id="IPR039564">
    <property type="entry name" value="Peptidase_C39-like"/>
</dbReference>